<name>A0AAF0BM42_9PROT</name>
<reference evidence="6" key="1">
    <citation type="submission" date="2023-01" db="EMBL/GenBank/DDBJ databases">
        <title>The genome sequence of Kordiimonadaceae bacterium 6D33.</title>
        <authorList>
            <person name="Liu Y."/>
        </authorList>
    </citation>
    <scope>NUCLEOTIDE SEQUENCE</scope>
    <source>
        <strain evidence="6">6D33</strain>
    </source>
</reference>
<dbReference type="Gene3D" id="2.40.128.200">
    <property type="match status" value="1"/>
</dbReference>
<keyword evidence="4" id="KW-0449">Lipoprotein</keyword>
<evidence type="ECO:0000313" key="6">
    <source>
        <dbReference type="EMBL" id="WCL55007.1"/>
    </source>
</evidence>
<sequence length="217" mass="23498">MQPRTLALIAALSLSLTACDGPEGEKLPDEKATATWVLNCDGAGRMVVREVPGKIWLFLDSETLELPQAEAASGVRYTNDQWTAWAKGRDIMMLKDGNRLECVNDARAAVWEHAKLNGVDFRATGNESGWLLEISNGDQLHLVTDYGATVIDASLPVFAESPEGLAARYTVETDDHMIDIELVSASCTDTMSGDAFETAVTIMLDGQKLTGCGRPLH</sequence>
<dbReference type="PROSITE" id="PS51257">
    <property type="entry name" value="PROKAR_LIPOPROTEIN"/>
    <property type="match status" value="1"/>
</dbReference>
<dbReference type="RefSeq" id="WP_289504755.1">
    <property type="nucleotide sequence ID" value="NZ_CP116805.1"/>
</dbReference>
<gene>
    <name evidence="6" type="ORF">PH603_04445</name>
</gene>
<dbReference type="KEGG" id="gso:PH603_04445"/>
<evidence type="ECO:0000256" key="4">
    <source>
        <dbReference type="ARBA" id="ARBA00023288"/>
    </source>
</evidence>
<dbReference type="Pfam" id="PF09864">
    <property type="entry name" value="MliC"/>
    <property type="match status" value="1"/>
</dbReference>
<evidence type="ECO:0000256" key="2">
    <source>
        <dbReference type="ARBA" id="ARBA00023136"/>
    </source>
</evidence>
<dbReference type="AlphaFoldDB" id="A0AAF0BM42"/>
<evidence type="ECO:0000256" key="1">
    <source>
        <dbReference type="ARBA" id="ARBA00022729"/>
    </source>
</evidence>
<dbReference type="InterPro" id="IPR036328">
    <property type="entry name" value="MliC_sf"/>
</dbReference>
<organism evidence="6 7">
    <name type="scientific">Gimibacter soli</name>
    <dbReference type="NCBI Taxonomy" id="3024400"/>
    <lineage>
        <taxon>Bacteria</taxon>
        <taxon>Pseudomonadati</taxon>
        <taxon>Pseudomonadota</taxon>
        <taxon>Alphaproteobacteria</taxon>
        <taxon>Kordiimonadales</taxon>
        <taxon>Temperatibacteraceae</taxon>
        <taxon>Gimibacter</taxon>
    </lineage>
</organism>
<evidence type="ECO:0000313" key="7">
    <source>
        <dbReference type="Proteomes" id="UP001217500"/>
    </source>
</evidence>
<protein>
    <submittedName>
        <fullName evidence="6">MliC family protein</fullName>
    </submittedName>
</protein>
<evidence type="ECO:0000256" key="3">
    <source>
        <dbReference type="ARBA" id="ARBA00023139"/>
    </source>
</evidence>
<keyword evidence="7" id="KW-1185">Reference proteome</keyword>
<keyword evidence="3" id="KW-0564">Palmitate</keyword>
<dbReference type="InterPro" id="IPR018660">
    <property type="entry name" value="MliC"/>
</dbReference>
<accession>A0AAF0BM42</accession>
<dbReference type="Proteomes" id="UP001217500">
    <property type="component" value="Chromosome"/>
</dbReference>
<feature type="domain" description="C-type lysozyme inhibitor" evidence="5">
    <location>
        <begin position="40"/>
        <end position="94"/>
    </location>
</feature>
<keyword evidence="2" id="KW-0472">Membrane</keyword>
<evidence type="ECO:0000259" key="5">
    <source>
        <dbReference type="Pfam" id="PF09864"/>
    </source>
</evidence>
<keyword evidence="1" id="KW-0732">Signal</keyword>
<dbReference type="EMBL" id="CP116805">
    <property type="protein sequence ID" value="WCL55007.1"/>
    <property type="molecule type" value="Genomic_DNA"/>
</dbReference>
<proteinExistence type="predicted"/>
<dbReference type="SUPFAM" id="SSF141488">
    <property type="entry name" value="YdhA-like"/>
    <property type="match status" value="1"/>
</dbReference>